<proteinExistence type="predicted"/>
<dbReference type="SMART" id="SM00530">
    <property type="entry name" value="HTH_XRE"/>
    <property type="match status" value="1"/>
</dbReference>
<dbReference type="CDD" id="cd00093">
    <property type="entry name" value="HTH_XRE"/>
    <property type="match status" value="1"/>
</dbReference>
<feature type="domain" description="HTH cro/C1-type" evidence="2">
    <location>
        <begin position="7"/>
        <end position="61"/>
    </location>
</feature>
<accession>A0ABQ1PFP3</accession>
<sequence>METYKLIRQLREEKELTQQEVANALKLNLSVYKKIELGSRPIRETELSNIADFFNVTTDFLLGRTSPITDSKIGDSITSHFRLNTANMDIDDIEELEEELTDYMEFLIKKAKEKKAKRENNS</sequence>
<gene>
    <name evidence="3" type="ORF">GCM10011573_27530</name>
</gene>
<dbReference type="PANTHER" id="PTHR46558:SF11">
    <property type="entry name" value="HTH-TYPE TRANSCRIPTIONAL REGULATOR XRE"/>
    <property type="match status" value="1"/>
</dbReference>
<keyword evidence="1" id="KW-0238">DNA-binding</keyword>
<dbReference type="Gene3D" id="1.10.260.40">
    <property type="entry name" value="lambda repressor-like DNA-binding domains"/>
    <property type="match status" value="1"/>
</dbReference>
<dbReference type="Proteomes" id="UP000630615">
    <property type="component" value="Unassembled WGS sequence"/>
</dbReference>
<evidence type="ECO:0000256" key="1">
    <source>
        <dbReference type="ARBA" id="ARBA00023125"/>
    </source>
</evidence>
<keyword evidence="4" id="KW-1185">Reference proteome</keyword>
<dbReference type="SUPFAM" id="SSF47413">
    <property type="entry name" value="lambda repressor-like DNA-binding domains"/>
    <property type="match status" value="1"/>
</dbReference>
<evidence type="ECO:0000313" key="4">
    <source>
        <dbReference type="Proteomes" id="UP000630615"/>
    </source>
</evidence>
<dbReference type="PROSITE" id="PS50943">
    <property type="entry name" value="HTH_CROC1"/>
    <property type="match status" value="1"/>
</dbReference>
<dbReference type="EMBL" id="BMKI01000006">
    <property type="protein sequence ID" value="GGC96417.1"/>
    <property type="molecule type" value="Genomic_DNA"/>
</dbReference>
<dbReference type="PANTHER" id="PTHR46558">
    <property type="entry name" value="TRACRIPTIONAL REGULATORY PROTEIN-RELATED-RELATED"/>
    <property type="match status" value="1"/>
</dbReference>
<protein>
    <submittedName>
        <fullName evidence="3">Transcriptional regulator</fullName>
    </submittedName>
</protein>
<dbReference type="InterPro" id="IPR001387">
    <property type="entry name" value="Cro/C1-type_HTH"/>
</dbReference>
<comment type="caution">
    <text evidence="3">The sequence shown here is derived from an EMBL/GenBank/DDBJ whole genome shotgun (WGS) entry which is preliminary data.</text>
</comment>
<dbReference type="Pfam" id="PF01381">
    <property type="entry name" value="HTH_3"/>
    <property type="match status" value="1"/>
</dbReference>
<reference evidence="4" key="1">
    <citation type="journal article" date="2019" name="Int. J. Syst. Evol. Microbiol.">
        <title>The Global Catalogue of Microorganisms (GCM) 10K type strain sequencing project: providing services to taxonomists for standard genome sequencing and annotation.</title>
        <authorList>
            <consortium name="The Broad Institute Genomics Platform"/>
            <consortium name="The Broad Institute Genome Sequencing Center for Infectious Disease"/>
            <person name="Wu L."/>
            <person name="Ma J."/>
        </authorList>
    </citation>
    <scope>NUCLEOTIDE SEQUENCE [LARGE SCALE GENOMIC DNA]</scope>
    <source>
        <strain evidence="4">CGMCC 1.15942</strain>
    </source>
</reference>
<evidence type="ECO:0000313" key="3">
    <source>
        <dbReference type="EMBL" id="GGC96417.1"/>
    </source>
</evidence>
<organism evidence="3 4">
    <name type="scientific">Enterococcus wangshanyuanii</name>
    <dbReference type="NCBI Taxonomy" id="2005703"/>
    <lineage>
        <taxon>Bacteria</taxon>
        <taxon>Bacillati</taxon>
        <taxon>Bacillota</taxon>
        <taxon>Bacilli</taxon>
        <taxon>Lactobacillales</taxon>
        <taxon>Enterococcaceae</taxon>
        <taxon>Enterococcus</taxon>
    </lineage>
</organism>
<name>A0ABQ1PFP3_9ENTE</name>
<dbReference type="RefSeq" id="WP_088270390.1">
    <property type="nucleotide sequence ID" value="NZ_BMKI01000006.1"/>
</dbReference>
<dbReference type="InterPro" id="IPR010982">
    <property type="entry name" value="Lambda_DNA-bd_dom_sf"/>
</dbReference>
<evidence type="ECO:0000259" key="2">
    <source>
        <dbReference type="PROSITE" id="PS50943"/>
    </source>
</evidence>